<proteinExistence type="predicted"/>
<dbReference type="PANTHER" id="PTHR30204:SF69">
    <property type="entry name" value="MERR-FAMILY TRANSCRIPTIONAL REGULATOR"/>
    <property type="match status" value="1"/>
</dbReference>
<evidence type="ECO:0000259" key="5">
    <source>
        <dbReference type="PROSITE" id="PS50937"/>
    </source>
</evidence>
<organism evidence="6 7">
    <name type="scientific">Oceanirhabdus seepicola</name>
    <dbReference type="NCBI Taxonomy" id="2828781"/>
    <lineage>
        <taxon>Bacteria</taxon>
        <taxon>Bacillati</taxon>
        <taxon>Bacillota</taxon>
        <taxon>Clostridia</taxon>
        <taxon>Eubacteriales</taxon>
        <taxon>Clostridiaceae</taxon>
        <taxon>Oceanirhabdus</taxon>
    </lineage>
</organism>
<name>A0A9J6P3M5_9CLOT</name>
<dbReference type="InterPro" id="IPR011256">
    <property type="entry name" value="Reg_factor_effector_dom_sf"/>
</dbReference>
<dbReference type="GO" id="GO:0003677">
    <property type="term" value="F:DNA binding"/>
    <property type="evidence" value="ECO:0007669"/>
    <property type="project" value="UniProtKB-KW"/>
</dbReference>
<dbReference type="PANTHER" id="PTHR30204">
    <property type="entry name" value="REDOX-CYCLING DRUG-SENSING TRANSCRIPTIONAL ACTIVATOR SOXR"/>
    <property type="match status" value="1"/>
</dbReference>
<evidence type="ECO:0000256" key="2">
    <source>
        <dbReference type="ARBA" id="ARBA00023015"/>
    </source>
</evidence>
<dbReference type="PROSITE" id="PS50937">
    <property type="entry name" value="HTH_MERR_2"/>
    <property type="match status" value="1"/>
</dbReference>
<dbReference type="SUPFAM" id="SSF46955">
    <property type="entry name" value="Putative DNA-binding domain"/>
    <property type="match status" value="1"/>
</dbReference>
<dbReference type="Proteomes" id="UP001056429">
    <property type="component" value="Unassembled WGS sequence"/>
</dbReference>
<dbReference type="Gene3D" id="3.20.80.10">
    <property type="entry name" value="Regulatory factor, effector binding domain"/>
    <property type="match status" value="1"/>
</dbReference>
<dbReference type="CDD" id="cd01107">
    <property type="entry name" value="HTH_BmrR"/>
    <property type="match status" value="1"/>
</dbReference>
<keyword evidence="3" id="KW-0238">DNA-binding</keyword>
<keyword evidence="1" id="KW-0678">Repressor</keyword>
<keyword evidence="4" id="KW-0804">Transcription</keyword>
<evidence type="ECO:0000313" key="6">
    <source>
        <dbReference type="EMBL" id="MCM1991271.1"/>
    </source>
</evidence>
<dbReference type="SMART" id="SM00422">
    <property type="entry name" value="HTH_MERR"/>
    <property type="match status" value="1"/>
</dbReference>
<feature type="domain" description="HTH merR-type" evidence="5">
    <location>
        <begin position="3"/>
        <end position="73"/>
    </location>
</feature>
<dbReference type="SUPFAM" id="SSF55136">
    <property type="entry name" value="Probable bacterial effector-binding domain"/>
    <property type="match status" value="1"/>
</dbReference>
<comment type="caution">
    <text evidence="6">The sequence shown here is derived from an EMBL/GenBank/DDBJ whole genome shotgun (WGS) entry which is preliminary data.</text>
</comment>
<keyword evidence="2" id="KW-0805">Transcription regulation</keyword>
<keyword evidence="7" id="KW-1185">Reference proteome</keyword>
<dbReference type="InterPro" id="IPR009061">
    <property type="entry name" value="DNA-bd_dom_put_sf"/>
</dbReference>
<protein>
    <submittedName>
        <fullName evidence="6">MerR family transcriptional regulator</fullName>
    </submittedName>
</protein>
<dbReference type="InterPro" id="IPR000551">
    <property type="entry name" value="MerR-type_HTH_dom"/>
</dbReference>
<dbReference type="AlphaFoldDB" id="A0A9J6P3M5"/>
<dbReference type="InterPro" id="IPR047057">
    <property type="entry name" value="MerR_fam"/>
</dbReference>
<reference evidence="6" key="1">
    <citation type="journal article" date="2021" name="mSystems">
        <title>Bacteria and Archaea Synergistically Convert Glycine Betaine to Biogenic Methane in the Formosa Cold Seep of the South China Sea.</title>
        <authorList>
            <person name="Li L."/>
            <person name="Zhang W."/>
            <person name="Zhang S."/>
            <person name="Song L."/>
            <person name="Sun Q."/>
            <person name="Zhang H."/>
            <person name="Xiang H."/>
            <person name="Dong X."/>
        </authorList>
    </citation>
    <scope>NUCLEOTIDE SEQUENCE</scope>
    <source>
        <strain evidence="6">ZWT</strain>
    </source>
</reference>
<dbReference type="GO" id="GO:0003700">
    <property type="term" value="F:DNA-binding transcription factor activity"/>
    <property type="evidence" value="ECO:0007669"/>
    <property type="project" value="InterPro"/>
</dbReference>
<reference evidence="6" key="2">
    <citation type="submission" date="2021-04" db="EMBL/GenBank/DDBJ databases">
        <authorList>
            <person name="Dong X."/>
        </authorList>
    </citation>
    <scope>NUCLEOTIDE SEQUENCE</scope>
    <source>
        <strain evidence="6">ZWT</strain>
    </source>
</reference>
<dbReference type="EMBL" id="JAGSOJ010000003">
    <property type="protein sequence ID" value="MCM1991271.1"/>
    <property type="molecule type" value="Genomic_DNA"/>
</dbReference>
<evidence type="ECO:0000313" key="7">
    <source>
        <dbReference type="Proteomes" id="UP001056429"/>
    </source>
</evidence>
<dbReference type="Pfam" id="PF13411">
    <property type="entry name" value="MerR_1"/>
    <property type="match status" value="1"/>
</dbReference>
<accession>A0A9J6P3M5</accession>
<sequence length="281" mass="33334">MNKLSIGQMSKLNGVSKQTLRMYDRIDLLKPMYVDKNSGYRFYDIKQSARIDIIQYMKSLGMQLKEIKLSLDKKSVTTIEEILMQQSEQIDKQIIELNYRKNALKKTLENYARYRSSPKTGVVVMEYIPKRIIYCYDCKKNFYYKGLDTYEYILRELRNHFILNDLPTIYFCNVGTILRQSLLENNQFISTEVFVLLDDDFTEGDMVQTIPANTYLCIYCDNFYKELEYAEKLLKYAREHGYIINGDYLCEVIADLPVLENGERNMFFKLQIPIKFDLKND</sequence>
<evidence type="ECO:0000256" key="3">
    <source>
        <dbReference type="ARBA" id="ARBA00023125"/>
    </source>
</evidence>
<evidence type="ECO:0000256" key="1">
    <source>
        <dbReference type="ARBA" id="ARBA00022491"/>
    </source>
</evidence>
<dbReference type="Gene3D" id="1.10.1660.10">
    <property type="match status" value="1"/>
</dbReference>
<dbReference type="RefSeq" id="WP_250860377.1">
    <property type="nucleotide sequence ID" value="NZ_JAGSOJ010000003.1"/>
</dbReference>
<gene>
    <name evidence="6" type="ORF">KDK92_16165</name>
</gene>
<evidence type="ECO:0000256" key="4">
    <source>
        <dbReference type="ARBA" id="ARBA00023163"/>
    </source>
</evidence>